<protein>
    <submittedName>
        <fullName evidence="2">Uncharacterized protein</fullName>
    </submittedName>
</protein>
<feature type="compositionally biased region" description="Basic and acidic residues" evidence="1">
    <location>
        <begin position="28"/>
        <end position="41"/>
    </location>
</feature>
<keyword evidence="3" id="KW-1185">Reference proteome</keyword>
<sequence length="67" mass="7417">MGLTLRSTSMRDRKDTPAPGESVDCEESSAKRQERKQHESDNQDQALEETFPASDPVSPFVPAKAPE</sequence>
<dbReference type="AlphaFoldDB" id="A0A344J8D0"/>
<dbReference type="OrthoDB" id="6027656at2"/>
<dbReference type="EMBL" id="CP029556">
    <property type="protein sequence ID" value="AXA85290.1"/>
    <property type="molecule type" value="Genomic_DNA"/>
</dbReference>
<proteinExistence type="predicted"/>
<accession>A0A344J8D0</accession>
<evidence type="ECO:0000313" key="2">
    <source>
        <dbReference type="EMBL" id="AXA85290.1"/>
    </source>
</evidence>
<dbReference type="KEGG" id="lue:DCD74_11975"/>
<evidence type="ECO:0000313" key="3">
    <source>
        <dbReference type="Proteomes" id="UP000251842"/>
    </source>
</evidence>
<dbReference type="Proteomes" id="UP000251842">
    <property type="component" value="Chromosome"/>
</dbReference>
<organism evidence="2 3">
    <name type="scientific">Solilutibacter oculi</name>
    <dbReference type="NCBI Taxonomy" id="2698682"/>
    <lineage>
        <taxon>Bacteria</taxon>
        <taxon>Pseudomonadati</taxon>
        <taxon>Pseudomonadota</taxon>
        <taxon>Gammaproteobacteria</taxon>
        <taxon>Lysobacterales</taxon>
        <taxon>Lysobacteraceae</taxon>
        <taxon>Solilutibacter</taxon>
    </lineage>
</organism>
<feature type="region of interest" description="Disordered" evidence="1">
    <location>
        <begin position="1"/>
        <end position="67"/>
    </location>
</feature>
<gene>
    <name evidence="2" type="ORF">DCD74_11975</name>
</gene>
<evidence type="ECO:0000256" key="1">
    <source>
        <dbReference type="SAM" id="MobiDB-lite"/>
    </source>
</evidence>
<name>A0A344J8D0_9GAMM</name>
<reference evidence="3" key="1">
    <citation type="submission" date="2018-05" db="EMBL/GenBank/DDBJ databases">
        <title>Luteimonas pekinense sp. nov., isolated from human Meibomian gland secretions, Beijing, China.</title>
        <authorList>
            <person name="Wen T."/>
            <person name="Bai H."/>
            <person name="Lv H."/>
        </authorList>
    </citation>
    <scope>NUCLEOTIDE SEQUENCE [LARGE SCALE GENOMIC DNA]</scope>
    <source>
        <strain evidence="3">83-4</strain>
    </source>
</reference>